<keyword evidence="1" id="KW-0479">Metal-binding</keyword>
<dbReference type="AlphaFoldDB" id="A0A2J6S0K3"/>
<protein>
    <recommendedName>
        <fullName evidence="2">RING-type domain-containing protein</fullName>
    </recommendedName>
</protein>
<dbReference type="Proteomes" id="UP000235786">
    <property type="component" value="Unassembled WGS sequence"/>
</dbReference>
<gene>
    <name evidence="3" type="ORF">L207DRAFT_421488</name>
</gene>
<keyword evidence="4" id="KW-1185">Reference proteome</keyword>
<proteinExistence type="predicted"/>
<name>A0A2J6S0K3_HYAVF</name>
<dbReference type="GO" id="GO:0008270">
    <property type="term" value="F:zinc ion binding"/>
    <property type="evidence" value="ECO:0007669"/>
    <property type="project" value="UniProtKB-KW"/>
</dbReference>
<dbReference type="OrthoDB" id="46529at2759"/>
<dbReference type="SMART" id="SM00184">
    <property type="entry name" value="RING"/>
    <property type="match status" value="1"/>
</dbReference>
<reference evidence="3 4" key="1">
    <citation type="submission" date="2016-04" db="EMBL/GenBank/DDBJ databases">
        <title>A degradative enzymes factory behind the ericoid mycorrhizal symbiosis.</title>
        <authorList>
            <consortium name="DOE Joint Genome Institute"/>
            <person name="Martino E."/>
            <person name="Morin E."/>
            <person name="Grelet G."/>
            <person name="Kuo A."/>
            <person name="Kohler A."/>
            <person name="Daghino S."/>
            <person name="Barry K."/>
            <person name="Choi C."/>
            <person name="Cichocki N."/>
            <person name="Clum A."/>
            <person name="Copeland A."/>
            <person name="Hainaut M."/>
            <person name="Haridas S."/>
            <person name="Labutti K."/>
            <person name="Lindquist E."/>
            <person name="Lipzen A."/>
            <person name="Khouja H.-R."/>
            <person name="Murat C."/>
            <person name="Ohm R."/>
            <person name="Olson A."/>
            <person name="Spatafora J."/>
            <person name="Veneault-Fourrey C."/>
            <person name="Henrissat B."/>
            <person name="Grigoriev I."/>
            <person name="Martin F."/>
            <person name="Perotto S."/>
        </authorList>
    </citation>
    <scope>NUCLEOTIDE SEQUENCE [LARGE SCALE GENOMIC DNA]</scope>
    <source>
        <strain evidence="3 4">F</strain>
    </source>
</reference>
<evidence type="ECO:0000256" key="1">
    <source>
        <dbReference type="PROSITE-ProRule" id="PRU00175"/>
    </source>
</evidence>
<keyword evidence="1" id="KW-0862">Zinc</keyword>
<dbReference type="STRING" id="1149755.A0A2J6S0K3"/>
<evidence type="ECO:0000259" key="2">
    <source>
        <dbReference type="PROSITE" id="PS50089"/>
    </source>
</evidence>
<keyword evidence="1" id="KW-0863">Zinc-finger</keyword>
<sequence>MAKCRICEQPLIIELDPDSFDEAAASSSVGAAITAPDDLLLPCGCHFHWQCLLDESTQIALSLTCPACDNSIVSTSPGPQPHILARYHNEGGVQERLDVLPLITEEAYLEANPAARPARAFMTMCAEGDVSGIVELLQNLEEEEEDEESMSPGEILRFQDPLDGMQTGLHVGILRAQQEVVWLLLWLASGLRTQAFPEEVSRAAQVMGADRGTAGGVDIRGLRNEQGQTGEDLARTTGGVWVPLVDGGVLSSRV</sequence>
<dbReference type="PROSITE" id="PS50089">
    <property type="entry name" value="ZF_RING_2"/>
    <property type="match status" value="1"/>
</dbReference>
<feature type="domain" description="RING-type" evidence="2">
    <location>
        <begin position="4"/>
        <end position="69"/>
    </location>
</feature>
<organism evidence="3 4">
    <name type="scientific">Hyaloscypha variabilis (strain UAMH 11265 / GT02V1 / F)</name>
    <name type="common">Meliniomyces variabilis</name>
    <dbReference type="NCBI Taxonomy" id="1149755"/>
    <lineage>
        <taxon>Eukaryota</taxon>
        <taxon>Fungi</taxon>
        <taxon>Dikarya</taxon>
        <taxon>Ascomycota</taxon>
        <taxon>Pezizomycotina</taxon>
        <taxon>Leotiomycetes</taxon>
        <taxon>Helotiales</taxon>
        <taxon>Hyaloscyphaceae</taxon>
        <taxon>Hyaloscypha</taxon>
        <taxon>Hyaloscypha variabilis</taxon>
    </lineage>
</organism>
<evidence type="ECO:0000313" key="3">
    <source>
        <dbReference type="EMBL" id="PMD44300.1"/>
    </source>
</evidence>
<accession>A0A2J6S0K3</accession>
<dbReference type="InterPro" id="IPR001841">
    <property type="entry name" value="Znf_RING"/>
</dbReference>
<evidence type="ECO:0000313" key="4">
    <source>
        <dbReference type="Proteomes" id="UP000235786"/>
    </source>
</evidence>
<dbReference type="EMBL" id="KZ613941">
    <property type="protein sequence ID" value="PMD44300.1"/>
    <property type="molecule type" value="Genomic_DNA"/>
</dbReference>